<keyword evidence="8" id="KW-1185">Reference proteome</keyword>
<feature type="transmembrane region" description="Helical" evidence="6">
    <location>
        <begin position="160"/>
        <end position="181"/>
    </location>
</feature>
<dbReference type="InterPro" id="IPR051598">
    <property type="entry name" value="TSUP/Inactive_protease-like"/>
</dbReference>
<feature type="transmembrane region" description="Helical" evidence="6">
    <location>
        <begin position="266"/>
        <end position="287"/>
    </location>
</feature>
<name>A0A6N7LVA1_9GAMM</name>
<sequence length="319" mass="34132">MSSRVSMLRLKAFVGGESPGNIAVMRLVFYVLSIIILLVLGEQVINDPGAGGYLSLTKSLLYFLMGVVAATIANSTGAGGGIVFLPIFIGLGFSPIESLSTSIAIQCFGMSSGSLAWIAYHERERRVLPEQWRNFYLMLSVAILSSCVGIQLTLKLLPDPYLDIELVFSVFSLFVGAYILQRALRNRSESIGRSNALGAQEMLGLAMVGSIGGVVTSWISVGVGELLLIYLIAIGVRLNVAVAVAVCVSAVSVLSAIPHFMAERVVSLHVLVFAAPGALIGGFVARYIATWLGAHKLKVAASCWIILSSLPHLIFYFFK</sequence>
<dbReference type="EMBL" id="WIRE01000001">
    <property type="protein sequence ID" value="MQX53005.1"/>
    <property type="molecule type" value="Genomic_DNA"/>
</dbReference>
<organism evidence="7 8">
    <name type="scientific">Alcanivorax sediminis</name>
    <dbReference type="NCBI Taxonomy" id="2663008"/>
    <lineage>
        <taxon>Bacteria</taxon>
        <taxon>Pseudomonadati</taxon>
        <taxon>Pseudomonadota</taxon>
        <taxon>Gammaproteobacteria</taxon>
        <taxon>Oceanospirillales</taxon>
        <taxon>Alcanivoracaceae</taxon>
        <taxon>Alcanivorax</taxon>
    </lineage>
</organism>
<protein>
    <recommendedName>
        <fullName evidence="6">Probable membrane transporter protein</fullName>
    </recommendedName>
</protein>
<feature type="transmembrane region" description="Helical" evidence="6">
    <location>
        <begin position="99"/>
        <end position="120"/>
    </location>
</feature>
<feature type="transmembrane region" description="Helical" evidence="6">
    <location>
        <begin position="60"/>
        <end position="93"/>
    </location>
</feature>
<evidence type="ECO:0000256" key="5">
    <source>
        <dbReference type="ARBA" id="ARBA00023136"/>
    </source>
</evidence>
<evidence type="ECO:0000313" key="7">
    <source>
        <dbReference type="EMBL" id="MQX53005.1"/>
    </source>
</evidence>
<reference evidence="7 8" key="1">
    <citation type="submission" date="2019-10" db="EMBL/GenBank/DDBJ databases">
        <title>Alcanivorax sp.PA15-N-34 draft genome sequence.</title>
        <authorList>
            <person name="Liao X."/>
            <person name="Shao Z."/>
        </authorList>
    </citation>
    <scope>NUCLEOTIDE SEQUENCE [LARGE SCALE GENOMIC DNA]</scope>
    <source>
        <strain evidence="7 8">PA15-N-34</strain>
    </source>
</reference>
<feature type="transmembrane region" description="Helical" evidence="6">
    <location>
        <begin position="202"/>
        <end position="221"/>
    </location>
</feature>
<dbReference type="InterPro" id="IPR002781">
    <property type="entry name" value="TM_pro_TauE-like"/>
</dbReference>
<feature type="transmembrane region" description="Helical" evidence="6">
    <location>
        <begin position="227"/>
        <end position="254"/>
    </location>
</feature>
<evidence type="ECO:0000256" key="6">
    <source>
        <dbReference type="RuleBase" id="RU363041"/>
    </source>
</evidence>
<dbReference type="GO" id="GO:0005886">
    <property type="term" value="C:plasma membrane"/>
    <property type="evidence" value="ECO:0007669"/>
    <property type="project" value="UniProtKB-SubCell"/>
</dbReference>
<evidence type="ECO:0000256" key="3">
    <source>
        <dbReference type="ARBA" id="ARBA00022692"/>
    </source>
</evidence>
<evidence type="ECO:0000256" key="2">
    <source>
        <dbReference type="ARBA" id="ARBA00009142"/>
    </source>
</evidence>
<keyword evidence="6" id="KW-1003">Cell membrane</keyword>
<evidence type="ECO:0000256" key="4">
    <source>
        <dbReference type="ARBA" id="ARBA00022989"/>
    </source>
</evidence>
<gene>
    <name evidence="7" type="ORF">GFN93_07060</name>
</gene>
<evidence type="ECO:0000256" key="1">
    <source>
        <dbReference type="ARBA" id="ARBA00004141"/>
    </source>
</evidence>
<comment type="caution">
    <text evidence="7">The sequence shown here is derived from an EMBL/GenBank/DDBJ whole genome shotgun (WGS) entry which is preliminary data.</text>
</comment>
<accession>A0A6N7LVA1</accession>
<dbReference type="Proteomes" id="UP000469421">
    <property type="component" value="Unassembled WGS sequence"/>
</dbReference>
<evidence type="ECO:0000313" key="8">
    <source>
        <dbReference type="Proteomes" id="UP000469421"/>
    </source>
</evidence>
<comment type="subcellular location">
    <subcellularLocation>
        <location evidence="6">Cell membrane</location>
        <topology evidence="6">Multi-pass membrane protein</topology>
    </subcellularLocation>
    <subcellularLocation>
        <location evidence="1">Membrane</location>
        <topology evidence="1">Multi-pass membrane protein</topology>
    </subcellularLocation>
</comment>
<comment type="similarity">
    <text evidence="2 6">Belongs to the 4-toluene sulfonate uptake permease (TSUP) (TC 2.A.102) family.</text>
</comment>
<dbReference type="RefSeq" id="WP_153500074.1">
    <property type="nucleotide sequence ID" value="NZ_WIRE01000001.1"/>
</dbReference>
<dbReference type="PANTHER" id="PTHR43701">
    <property type="entry name" value="MEMBRANE TRANSPORTER PROTEIN MJ0441-RELATED"/>
    <property type="match status" value="1"/>
</dbReference>
<feature type="transmembrane region" description="Helical" evidence="6">
    <location>
        <begin position="20"/>
        <end position="40"/>
    </location>
</feature>
<dbReference type="PANTHER" id="PTHR43701:SF2">
    <property type="entry name" value="MEMBRANE TRANSPORTER PROTEIN YJNA-RELATED"/>
    <property type="match status" value="1"/>
</dbReference>
<keyword evidence="3 6" id="KW-0812">Transmembrane</keyword>
<keyword evidence="4 6" id="KW-1133">Transmembrane helix</keyword>
<feature type="transmembrane region" description="Helical" evidence="6">
    <location>
        <begin position="132"/>
        <end position="154"/>
    </location>
</feature>
<dbReference type="AlphaFoldDB" id="A0A6N7LVA1"/>
<feature type="transmembrane region" description="Helical" evidence="6">
    <location>
        <begin position="299"/>
        <end position="318"/>
    </location>
</feature>
<keyword evidence="5 6" id="KW-0472">Membrane</keyword>
<dbReference type="Pfam" id="PF01925">
    <property type="entry name" value="TauE"/>
    <property type="match status" value="1"/>
</dbReference>
<proteinExistence type="inferred from homology"/>